<feature type="compositionally biased region" description="Polar residues" evidence="1">
    <location>
        <begin position="370"/>
        <end position="380"/>
    </location>
</feature>
<feature type="compositionally biased region" description="Low complexity" evidence="1">
    <location>
        <begin position="65"/>
        <end position="80"/>
    </location>
</feature>
<feature type="region of interest" description="Disordered" evidence="1">
    <location>
        <begin position="1"/>
        <end position="105"/>
    </location>
</feature>
<organism evidence="2 3">
    <name type="scientific">Rotaria magnacalcarata</name>
    <dbReference type="NCBI Taxonomy" id="392030"/>
    <lineage>
        <taxon>Eukaryota</taxon>
        <taxon>Metazoa</taxon>
        <taxon>Spiralia</taxon>
        <taxon>Gnathifera</taxon>
        <taxon>Rotifera</taxon>
        <taxon>Eurotatoria</taxon>
        <taxon>Bdelloidea</taxon>
        <taxon>Philodinida</taxon>
        <taxon>Philodinidae</taxon>
        <taxon>Rotaria</taxon>
    </lineage>
</organism>
<sequence>MDFRVGHCFPKSAMPPPLPPPPVPAAVTSTNEQPLRQPSVQHDANTRGLLLGDLSFLSRPPPNVTVPSSPKVEVPPEKVTSAPTQPLEWDVEKERSAKITPTPTDSARTQFLDAVKNRFTPSSDHIQLTERQSLEVALEGDLKKAVSMNLYGDLTRSTTDWKPNPLLCKRMNIPNPYSDDAYDDSKESKKSRRQLCSNLFEHLFTQSTTEPTISSEQSSPTITLPIITSNSTETGKPAQTIPPVVPKAQPPAPPKLEFVTIESFEKENQERPPLDLFSAIFDNQNSDEDDDDEQEAQEKKSNDIIPKPINPSIPKQSASSKTIHMLDSGTSDSSDSSIEEIEVTGESSAIYGPAIPSALPSRSKTERDSSIWTKLANTNEQYEELKLKKKHKKKKNHHKKSKKHHH</sequence>
<dbReference type="PANTHER" id="PTHR13384:SF16">
    <property type="entry name" value="GROWTH REGULATION PROTEIN"/>
    <property type="match status" value="1"/>
</dbReference>
<protein>
    <submittedName>
        <fullName evidence="2">Uncharacterized protein</fullName>
    </submittedName>
</protein>
<feature type="compositionally biased region" description="Basic residues" evidence="1">
    <location>
        <begin position="387"/>
        <end position="406"/>
    </location>
</feature>
<evidence type="ECO:0000313" key="3">
    <source>
        <dbReference type="Proteomes" id="UP000681720"/>
    </source>
</evidence>
<feature type="region of interest" description="Disordered" evidence="1">
    <location>
        <begin position="227"/>
        <end position="252"/>
    </location>
</feature>
<dbReference type="GO" id="GO:0003723">
    <property type="term" value="F:RNA binding"/>
    <property type="evidence" value="ECO:0007669"/>
    <property type="project" value="TreeGrafter"/>
</dbReference>
<feature type="compositionally biased region" description="Polar residues" evidence="1">
    <location>
        <begin position="28"/>
        <end position="43"/>
    </location>
</feature>
<feature type="compositionally biased region" description="Low complexity" evidence="1">
    <location>
        <begin position="303"/>
        <end position="315"/>
    </location>
</feature>
<proteinExistence type="predicted"/>
<dbReference type="PANTHER" id="PTHR13384">
    <property type="entry name" value="G PATCH DOMAIN-CONTAINING PROTEIN 1"/>
    <property type="match status" value="1"/>
</dbReference>
<feature type="compositionally biased region" description="Pro residues" evidence="1">
    <location>
        <begin position="13"/>
        <end position="24"/>
    </location>
</feature>
<evidence type="ECO:0000256" key="1">
    <source>
        <dbReference type="SAM" id="MobiDB-lite"/>
    </source>
</evidence>
<evidence type="ECO:0000313" key="2">
    <source>
        <dbReference type="EMBL" id="CAF4343413.1"/>
    </source>
</evidence>
<dbReference type="Proteomes" id="UP000681720">
    <property type="component" value="Unassembled WGS sequence"/>
</dbReference>
<accession>A0A8S2UKV4</accession>
<dbReference type="GO" id="GO:0005634">
    <property type="term" value="C:nucleus"/>
    <property type="evidence" value="ECO:0007669"/>
    <property type="project" value="TreeGrafter"/>
</dbReference>
<dbReference type="EMBL" id="CAJOBJ010044507">
    <property type="protein sequence ID" value="CAF4343413.1"/>
    <property type="molecule type" value="Genomic_DNA"/>
</dbReference>
<name>A0A8S2UKV4_9BILA</name>
<feature type="region of interest" description="Disordered" evidence="1">
    <location>
        <begin position="282"/>
        <end position="406"/>
    </location>
</feature>
<feature type="compositionally biased region" description="Pro residues" evidence="1">
    <location>
        <begin position="243"/>
        <end position="252"/>
    </location>
</feature>
<feature type="compositionally biased region" description="Acidic residues" evidence="1">
    <location>
        <begin position="285"/>
        <end position="295"/>
    </location>
</feature>
<gene>
    <name evidence="2" type="ORF">GIL414_LOCUS27645</name>
</gene>
<dbReference type="AlphaFoldDB" id="A0A8S2UKV4"/>
<reference evidence="2" key="1">
    <citation type="submission" date="2021-02" db="EMBL/GenBank/DDBJ databases">
        <authorList>
            <person name="Nowell W R."/>
        </authorList>
    </citation>
    <scope>NUCLEOTIDE SEQUENCE</scope>
</reference>
<comment type="caution">
    <text evidence="2">The sequence shown here is derived from an EMBL/GenBank/DDBJ whole genome shotgun (WGS) entry which is preliminary data.</text>
</comment>